<dbReference type="InterPro" id="IPR029058">
    <property type="entry name" value="AB_hydrolase_fold"/>
</dbReference>
<dbReference type="PROSITE" id="PS01173">
    <property type="entry name" value="LIPASE_GDXG_HIS"/>
    <property type="match status" value="1"/>
</dbReference>
<gene>
    <name evidence="4" type="ORF">H663_009715</name>
</gene>
<proteinExistence type="inferred from homology"/>
<evidence type="ECO:0000256" key="2">
    <source>
        <dbReference type="ARBA" id="ARBA00022801"/>
    </source>
</evidence>
<feature type="domain" description="Alpha/beta hydrolase fold-3" evidence="3">
    <location>
        <begin position="79"/>
        <end position="284"/>
    </location>
</feature>
<keyword evidence="5" id="KW-1185">Reference proteome</keyword>
<evidence type="ECO:0000256" key="1">
    <source>
        <dbReference type="ARBA" id="ARBA00010515"/>
    </source>
</evidence>
<dbReference type="FunFam" id="3.40.50.1820:FF:000089">
    <property type="entry name" value="Alpha/beta hydrolase"/>
    <property type="match status" value="1"/>
</dbReference>
<reference evidence="4" key="1">
    <citation type="submission" date="2017-04" db="EMBL/GenBank/DDBJ databases">
        <title>Unexpected and diverse lifestyles within the genus Limnohabitans.</title>
        <authorList>
            <person name="Kasalicky V."/>
            <person name="Mehrshad M."/>
            <person name="Andrei S.-A."/>
            <person name="Salcher M."/>
            <person name="Kratochvilova H."/>
            <person name="Simek K."/>
            <person name="Ghai R."/>
        </authorList>
    </citation>
    <scope>NUCLEOTIDE SEQUENCE [LARGE SCALE GENOMIC DNA]</scope>
    <source>
        <strain evidence="4">II-D5</strain>
    </source>
</reference>
<dbReference type="PANTHER" id="PTHR48081">
    <property type="entry name" value="AB HYDROLASE SUPERFAMILY PROTEIN C4A8.06C"/>
    <property type="match status" value="1"/>
</dbReference>
<protein>
    <submittedName>
        <fullName evidence="4">Acetyl hydrolase</fullName>
    </submittedName>
</protein>
<dbReference type="SUPFAM" id="SSF53474">
    <property type="entry name" value="alpha/beta-Hydrolases"/>
    <property type="match status" value="1"/>
</dbReference>
<keyword evidence="2 4" id="KW-0378">Hydrolase</keyword>
<accession>A0A2T7UE83</accession>
<comment type="similarity">
    <text evidence="1">Belongs to the 'GDXG' lipolytic enzyme family.</text>
</comment>
<sequence length="309" mass="33252">MLDPQAQALMTLLSEKGIPPVYTQTPAEARSSYRARRTFTQPDAPEVGRVQDLSFKHSGVDIAVRVYHPAGATQAMPALVYLHGGGWTIGDLDTHDVLCRSLCQQAHGVVVAVDYRMGPEHKFPAAYDDAVAAWQWVASQAAALGIDPARIAIGGDSAGGNLAAAACLGLRDLGLKPVLQLLIYPSTLMAPETASYQTNGQGYMLTRESMAWYSGNYLRGPQDAQDWRASPQLATSHAHLPPAFVLTAGFDPLRDEGLMYADALTQAGVSSQYICFERQIHGFITMGRVLQEANTAVALCAHALRTAWA</sequence>
<dbReference type="InterPro" id="IPR013094">
    <property type="entry name" value="AB_hydrolase_3"/>
</dbReference>
<comment type="caution">
    <text evidence="4">The sequence shown here is derived from an EMBL/GenBank/DDBJ whole genome shotgun (WGS) entry which is preliminary data.</text>
</comment>
<name>A0A2T7UE83_9BURK</name>
<dbReference type="InterPro" id="IPR050300">
    <property type="entry name" value="GDXG_lipolytic_enzyme"/>
</dbReference>
<dbReference type="OrthoDB" id="9794445at2"/>
<dbReference type="RefSeq" id="WP_053169102.1">
    <property type="nucleotide sequence ID" value="NZ_LFYT02000009.1"/>
</dbReference>
<dbReference type="InterPro" id="IPR002168">
    <property type="entry name" value="Lipase_GDXG_HIS_AS"/>
</dbReference>
<dbReference type="Pfam" id="PF07859">
    <property type="entry name" value="Abhydrolase_3"/>
    <property type="match status" value="1"/>
</dbReference>
<evidence type="ECO:0000313" key="5">
    <source>
        <dbReference type="Proteomes" id="UP000037507"/>
    </source>
</evidence>
<dbReference type="Proteomes" id="UP000037507">
    <property type="component" value="Unassembled WGS sequence"/>
</dbReference>
<dbReference type="EMBL" id="LFYT02000009">
    <property type="protein sequence ID" value="PVE43003.1"/>
    <property type="molecule type" value="Genomic_DNA"/>
</dbReference>
<dbReference type="GO" id="GO:0016787">
    <property type="term" value="F:hydrolase activity"/>
    <property type="evidence" value="ECO:0007669"/>
    <property type="project" value="UniProtKB-KW"/>
</dbReference>
<organism evidence="4 5">
    <name type="scientific">Limnohabitans planktonicus II-D5</name>
    <dbReference type="NCBI Taxonomy" id="1293045"/>
    <lineage>
        <taxon>Bacteria</taxon>
        <taxon>Pseudomonadati</taxon>
        <taxon>Pseudomonadota</taxon>
        <taxon>Betaproteobacteria</taxon>
        <taxon>Burkholderiales</taxon>
        <taxon>Comamonadaceae</taxon>
        <taxon>Limnohabitans</taxon>
    </lineage>
</organism>
<dbReference type="Gene3D" id="3.40.50.1820">
    <property type="entry name" value="alpha/beta hydrolase"/>
    <property type="match status" value="1"/>
</dbReference>
<dbReference type="STRING" id="1293045.H663_01530"/>
<evidence type="ECO:0000259" key="3">
    <source>
        <dbReference type="Pfam" id="PF07859"/>
    </source>
</evidence>
<dbReference type="AlphaFoldDB" id="A0A2T7UE83"/>
<evidence type="ECO:0000313" key="4">
    <source>
        <dbReference type="EMBL" id="PVE43003.1"/>
    </source>
</evidence>
<dbReference type="PANTHER" id="PTHR48081:SF8">
    <property type="entry name" value="ALPHA_BETA HYDROLASE FOLD-3 DOMAIN-CONTAINING PROTEIN-RELATED"/>
    <property type="match status" value="1"/>
</dbReference>